<comment type="cofactor">
    <cofactor evidence="1">
        <name>Mg(2+)</name>
        <dbReference type="ChEBI" id="CHEBI:18420"/>
    </cofactor>
</comment>
<dbReference type="InterPro" id="IPR008949">
    <property type="entry name" value="Isoprenoid_synthase_dom_sf"/>
</dbReference>
<dbReference type="PANTHER" id="PTHR31225">
    <property type="entry name" value="OS04G0344100 PROTEIN-RELATED"/>
    <property type="match status" value="1"/>
</dbReference>
<dbReference type="GO" id="GO:0016114">
    <property type="term" value="P:terpenoid biosynthetic process"/>
    <property type="evidence" value="ECO:0007669"/>
    <property type="project" value="InterPro"/>
</dbReference>
<dbReference type="EC" id="4.2.3.47" evidence="5"/>
<gene>
    <name evidence="5" type="ORF">HanXRQr2_Chr17g0782651</name>
</gene>
<proteinExistence type="predicted"/>
<feature type="domain" description="Terpene synthase metal-binding" evidence="4">
    <location>
        <begin position="129"/>
        <end position="168"/>
    </location>
</feature>
<dbReference type="AlphaFoldDB" id="A0A9K3DF77"/>
<sequence>MSSHFVYVSTWWKNLHVLNKLLSARDRIVKGYFWILAVYFEPQHSESRIFLMKICNLQVILDDTYDNYGTYEELQIFTKAIQKWSISCMDMLPEYMKLIYQEILNVYKEAEDLLEKKGNTYRLCYTKQMDERERNHLASSVECYMKQYEVSKEHTHELFSKLIEDNWKVINKESLRPTHIPINFVSVCDILIEVVTILLMPGKK</sequence>
<dbReference type="GO" id="GO:0000287">
    <property type="term" value="F:magnesium ion binding"/>
    <property type="evidence" value="ECO:0007669"/>
    <property type="project" value="InterPro"/>
</dbReference>
<evidence type="ECO:0000313" key="5">
    <source>
        <dbReference type="EMBL" id="KAF5753663.1"/>
    </source>
</evidence>
<dbReference type="EMBL" id="MNCJ02000332">
    <property type="protein sequence ID" value="KAF5753663.1"/>
    <property type="molecule type" value="Genomic_DNA"/>
</dbReference>
<comment type="caution">
    <text evidence="5">The sequence shown here is derived from an EMBL/GenBank/DDBJ whole genome shotgun (WGS) entry which is preliminary data.</text>
</comment>
<dbReference type="GO" id="GO:0010333">
    <property type="term" value="F:terpene synthase activity"/>
    <property type="evidence" value="ECO:0000318"/>
    <property type="project" value="GO_Central"/>
</dbReference>
<reference evidence="5" key="1">
    <citation type="journal article" date="2017" name="Nature">
        <title>The sunflower genome provides insights into oil metabolism, flowering and Asterid evolution.</title>
        <authorList>
            <person name="Badouin H."/>
            <person name="Gouzy J."/>
            <person name="Grassa C.J."/>
            <person name="Murat F."/>
            <person name="Staton S.E."/>
            <person name="Cottret L."/>
            <person name="Lelandais-Briere C."/>
            <person name="Owens G.L."/>
            <person name="Carrere S."/>
            <person name="Mayjonade B."/>
            <person name="Legrand L."/>
            <person name="Gill N."/>
            <person name="Kane N.C."/>
            <person name="Bowers J.E."/>
            <person name="Hubner S."/>
            <person name="Bellec A."/>
            <person name="Berard A."/>
            <person name="Berges H."/>
            <person name="Blanchet N."/>
            <person name="Boniface M.C."/>
            <person name="Brunel D."/>
            <person name="Catrice O."/>
            <person name="Chaidir N."/>
            <person name="Claudel C."/>
            <person name="Donnadieu C."/>
            <person name="Faraut T."/>
            <person name="Fievet G."/>
            <person name="Helmstetter N."/>
            <person name="King M."/>
            <person name="Knapp S.J."/>
            <person name="Lai Z."/>
            <person name="Le Paslier M.C."/>
            <person name="Lippi Y."/>
            <person name="Lorenzon L."/>
            <person name="Mandel J.R."/>
            <person name="Marage G."/>
            <person name="Marchand G."/>
            <person name="Marquand E."/>
            <person name="Bret-Mestries E."/>
            <person name="Morien E."/>
            <person name="Nambeesan S."/>
            <person name="Nguyen T."/>
            <person name="Pegot-Espagnet P."/>
            <person name="Pouilly N."/>
            <person name="Raftis F."/>
            <person name="Sallet E."/>
            <person name="Schiex T."/>
            <person name="Thomas J."/>
            <person name="Vandecasteele C."/>
            <person name="Vares D."/>
            <person name="Vear F."/>
            <person name="Vautrin S."/>
            <person name="Crespi M."/>
            <person name="Mangin B."/>
            <person name="Burke J.M."/>
            <person name="Salse J."/>
            <person name="Munos S."/>
            <person name="Vincourt P."/>
            <person name="Rieseberg L.H."/>
            <person name="Langlade N.B."/>
        </authorList>
    </citation>
    <scope>NUCLEOTIDE SEQUENCE</scope>
    <source>
        <tissue evidence="5">Leaves</tissue>
    </source>
</reference>
<dbReference type="Proteomes" id="UP000215914">
    <property type="component" value="Unassembled WGS sequence"/>
</dbReference>
<accession>A0A9K3DF77</accession>
<name>A0A9K3DF77_HELAN</name>
<dbReference type="SUPFAM" id="SSF48576">
    <property type="entry name" value="Terpenoid synthases"/>
    <property type="match status" value="1"/>
</dbReference>
<dbReference type="InterPro" id="IPR005630">
    <property type="entry name" value="Terpene_synthase_metal-bd"/>
</dbReference>
<evidence type="ECO:0000259" key="4">
    <source>
        <dbReference type="Pfam" id="PF03936"/>
    </source>
</evidence>
<dbReference type="Gramene" id="mRNA:HanXRQr2_Chr17g0782651">
    <property type="protein sequence ID" value="mRNA:HanXRQr2_Chr17g0782651"/>
    <property type="gene ID" value="HanXRQr2_Chr17g0782651"/>
</dbReference>
<evidence type="ECO:0000256" key="3">
    <source>
        <dbReference type="ARBA" id="ARBA00023239"/>
    </source>
</evidence>
<dbReference type="Gene3D" id="1.10.600.10">
    <property type="entry name" value="Farnesyl Diphosphate Synthase"/>
    <property type="match status" value="2"/>
</dbReference>
<keyword evidence="6" id="KW-1185">Reference proteome</keyword>
<dbReference type="Pfam" id="PF03936">
    <property type="entry name" value="Terpene_synth_C"/>
    <property type="match status" value="2"/>
</dbReference>
<dbReference type="PANTHER" id="PTHR31225:SF221">
    <property type="entry name" value="(-)-GERMACRENE D SYNTHASE"/>
    <property type="match status" value="1"/>
</dbReference>
<keyword evidence="2" id="KW-0479">Metal-binding</keyword>
<keyword evidence="3 5" id="KW-0456">Lyase</keyword>
<evidence type="ECO:0000256" key="1">
    <source>
        <dbReference type="ARBA" id="ARBA00001946"/>
    </source>
</evidence>
<protein>
    <submittedName>
        <fullName evidence="5">Beta-farnesene synthase</fullName>
        <ecNumber evidence="5">4.2.3.47</ecNumber>
    </submittedName>
</protein>
<feature type="domain" description="Terpene synthase metal-binding" evidence="4">
    <location>
        <begin position="13"/>
        <end position="127"/>
    </location>
</feature>
<organism evidence="5 6">
    <name type="scientific">Helianthus annuus</name>
    <name type="common">Common sunflower</name>
    <dbReference type="NCBI Taxonomy" id="4232"/>
    <lineage>
        <taxon>Eukaryota</taxon>
        <taxon>Viridiplantae</taxon>
        <taxon>Streptophyta</taxon>
        <taxon>Embryophyta</taxon>
        <taxon>Tracheophyta</taxon>
        <taxon>Spermatophyta</taxon>
        <taxon>Magnoliopsida</taxon>
        <taxon>eudicotyledons</taxon>
        <taxon>Gunneridae</taxon>
        <taxon>Pentapetalae</taxon>
        <taxon>asterids</taxon>
        <taxon>campanulids</taxon>
        <taxon>Asterales</taxon>
        <taxon>Asteraceae</taxon>
        <taxon>Asteroideae</taxon>
        <taxon>Heliantheae alliance</taxon>
        <taxon>Heliantheae</taxon>
        <taxon>Helianthus</taxon>
    </lineage>
</organism>
<dbReference type="InterPro" id="IPR050148">
    <property type="entry name" value="Terpene_synthase-like"/>
</dbReference>
<dbReference type="GO" id="GO:0046246">
    <property type="term" value="P:terpene biosynthetic process"/>
    <property type="evidence" value="ECO:0000318"/>
    <property type="project" value="GO_Central"/>
</dbReference>
<reference evidence="5" key="2">
    <citation type="submission" date="2020-06" db="EMBL/GenBank/DDBJ databases">
        <title>Helianthus annuus Genome sequencing and assembly Release 2.</title>
        <authorList>
            <person name="Gouzy J."/>
            <person name="Langlade N."/>
            <person name="Munos S."/>
        </authorList>
    </citation>
    <scope>NUCLEOTIDE SEQUENCE</scope>
    <source>
        <tissue evidence="5">Leaves</tissue>
    </source>
</reference>
<evidence type="ECO:0000313" key="6">
    <source>
        <dbReference type="Proteomes" id="UP000215914"/>
    </source>
</evidence>
<evidence type="ECO:0000256" key="2">
    <source>
        <dbReference type="ARBA" id="ARBA00022723"/>
    </source>
</evidence>